<gene>
    <name evidence="1" type="ORF">SAMN05216216_11085</name>
</gene>
<dbReference type="InterPro" id="IPR006427">
    <property type="entry name" value="Portal_HK97"/>
</dbReference>
<evidence type="ECO:0000313" key="1">
    <source>
        <dbReference type="EMBL" id="SDK82359.1"/>
    </source>
</evidence>
<dbReference type="InterPro" id="IPR006944">
    <property type="entry name" value="Phage/GTA_portal"/>
</dbReference>
<sequence length="390" mass="45482">MNIFNLFKSKDNKIRMSEMVLMETTNRVYLKNLALNICINYVARTIANSEFRVMKDKRVERSVLYHKLNVRPNTDSSASDFWQRLVYKLIRDNEVLVVVTDTDDLVIADDFQRQRYALYEDRFTDVTIEDYTFQRSFMMDEVLYINYNNEHLSTFLDALYNDYGKLFGQMLDNSMRFNQFRGAFKFSDGGALDEDTFERQKKQVERLSQIFENNSVALAPLTEGIEIQDLSTNSAQRDESINNLVKMKRDMVDDVAKILGIPTNLIHGDVADLENTMEAYINFCVNPLMKLIADELNAKFFEPEEYFDGNYINIVGINRIDPLRNATAGDRLVSSGVYSRNEVREKFGDERVDDPEMDRYMVTRNYQYVDDDEETIEDNLVDSDEGGENE</sequence>
<accession>A0A1G9F1N7</accession>
<dbReference type="NCBIfam" id="TIGR01537">
    <property type="entry name" value="portal_HK97"/>
    <property type="match status" value="1"/>
</dbReference>
<dbReference type="AlphaFoldDB" id="A0A1G9F1N7"/>
<dbReference type="EMBL" id="FNFY01000010">
    <property type="protein sequence ID" value="SDK82359.1"/>
    <property type="molecule type" value="Genomic_DNA"/>
</dbReference>
<evidence type="ECO:0000313" key="2">
    <source>
        <dbReference type="Proteomes" id="UP000199008"/>
    </source>
</evidence>
<dbReference type="STRING" id="576118.SAMN05216216_11085"/>
<proteinExistence type="predicted"/>
<dbReference type="Pfam" id="PF04860">
    <property type="entry name" value="Phage_portal"/>
    <property type="match status" value="1"/>
</dbReference>
<dbReference type="Proteomes" id="UP000199008">
    <property type="component" value="Unassembled WGS sequence"/>
</dbReference>
<keyword evidence="2" id="KW-1185">Reference proteome</keyword>
<protein>
    <submittedName>
        <fullName evidence="1">Phage portal protein, HK97 family</fullName>
    </submittedName>
</protein>
<name>A0A1G9F1N7_9BACL</name>
<organism evidence="1 2">
    <name type="scientific">Lacicoccus qingdaonensis</name>
    <dbReference type="NCBI Taxonomy" id="576118"/>
    <lineage>
        <taxon>Bacteria</taxon>
        <taxon>Bacillati</taxon>
        <taxon>Bacillota</taxon>
        <taxon>Bacilli</taxon>
        <taxon>Bacillales</taxon>
        <taxon>Salinicoccaceae</taxon>
        <taxon>Lacicoccus</taxon>
    </lineage>
</organism>
<reference evidence="2" key="1">
    <citation type="submission" date="2016-10" db="EMBL/GenBank/DDBJ databases">
        <authorList>
            <person name="Varghese N."/>
            <person name="Submissions S."/>
        </authorList>
    </citation>
    <scope>NUCLEOTIDE SEQUENCE [LARGE SCALE GENOMIC DNA]</scope>
    <source>
        <strain evidence="2">CGMCC 1.8895</strain>
    </source>
</reference>